<sequence>MKGVSVIFLLLLLIFAVTAGSKHMIADAKLCQKSSDPTNECIAMNCDSDCKEIYGSKAKGVCNGFLFCNCFLPC</sequence>
<proteinExistence type="predicted"/>
<evidence type="ECO:0000313" key="2">
    <source>
        <dbReference type="EMBL" id="KAJ6990800.1"/>
    </source>
</evidence>
<evidence type="ECO:0000313" key="3">
    <source>
        <dbReference type="Proteomes" id="UP001164929"/>
    </source>
</evidence>
<dbReference type="EMBL" id="JAQIZT010000007">
    <property type="protein sequence ID" value="KAJ6990800.1"/>
    <property type="molecule type" value="Genomic_DNA"/>
</dbReference>
<gene>
    <name evidence="2" type="ORF">NC653_019148</name>
</gene>
<comment type="caution">
    <text evidence="2">The sequence shown here is derived from an EMBL/GenBank/DDBJ whole genome shotgun (WGS) entry which is preliminary data.</text>
</comment>
<protein>
    <submittedName>
        <fullName evidence="2">Uncharacterized protein</fullName>
    </submittedName>
</protein>
<feature type="signal peptide" evidence="1">
    <location>
        <begin position="1"/>
        <end position="20"/>
    </location>
</feature>
<dbReference type="Proteomes" id="UP001164929">
    <property type="component" value="Chromosome 7"/>
</dbReference>
<accession>A0AAD6QIC6</accession>
<keyword evidence="1" id="KW-0732">Signal</keyword>
<name>A0AAD6QIC6_9ROSI</name>
<reference evidence="2" key="1">
    <citation type="journal article" date="2023" name="Mol. Ecol. Resour.">
        <title>Chromosome-level genome assembly of a triploid poplar Populus alba 'Berolinensis'.</title>
        <authorList>
            <person name="Chen S."/>
            <person name="Yu Y."/>
            <person name="Wang X."/>
            <person name="Wang S."/>
            <person name="Zhang T."/>
            <person name="Zhou Y."/>
            <person name="He R."/>
            <person name="Meng N."/>
            <person name="Wang Y."/>
            <person name="Liu W."/>
            <person name="Liu Z."/>
            <person name="Liu J."/>
            <person name="Guo Q."/>
            <person name="Huang H."/>
            <person name="Sederoff R.R."/>
            <person name="Wang G."/>
            <person name="Qu G."/>
            <person name="Chen S."/>
        </authorList>
    </citation>
    <scope>NUCLEOTIDE SEQUENCE</scope>
    <source>
        <strain evidence="2">SC-2020</strain>
    </source>
</reference>
<feature type="chain" id="PRO_5041958503" evidence="1">
    <location>
        <begin position="21"/>
        <end position="74"/>
    </location>
</feature>
<dbReference type="AlphaFoldDB" id="A0AAD6QIC6"/>
<evidence type="ECO:0000256" key="1">
    <source>
        <dbReference type="SAM" id="SignalP"/>
    </source>
</evidence>
<keyword evidence="3" id="KW-1185">Reference proteome</keyword>
<organism evidence="2 3">
    <name type="scientific">Populus alba x Populus x berolinensis</name>
    <dbReference type="NCBI Taxonomy" id="444605"/>
    <lineage>
        <taxon>Eukaryota</taxon>
        <taxon>Viridiplantae</taxon>
        <taxon>Streptophyta</taxon>
        <taxon>Embryophyta</taxon>
        <taxon>Tracheophyta</taxon>
        <taxon>Spermatophyta</taxon>
        <taxon>Magnoliopsida</taxon>
        <taxon>eudicotyledons</taxon>
        <taxon>Gunneridae</taxon>
        <taxon>Pentapetalae</taxon>
        <taxon>rosids</taxon>
        <taxon>fabids</taxon>
        <taxon>Malpighiales</taxon>
        <taxon>Salicaceae</taxon>
        <taxon>Saliceae</taxon>
        <taxon>Populus</taxon>
    </lineage>
</organism>